<proteinExistence type="predicted"/>
<reference evidence="2 3" key="1">
    <citation type="submission" date="2024-02" db="EMBL/GenBank/DDBJ databases">
        <title>A draft genome for the cacao thread blight pathogen Marasmius crinis-equi.</title>
        <authorList>
            <person name="Cohen S.P."/>
            <person name="Baruah I.K."/>
            <person name="Amoako-Attah I."/>
            <person name="Bukari Y."/>
            <person name="Meinhardt L.W."/>
            <person name="Bailey B.A."/>
        </authorList>
    </citation>
    <scope>NUCLEOTIDE SEQUENCE [LARGE SCALE GENOMIC DNA]</scope>
    <source>
        <strain evidence="2 3">GH-76</strain>
    </source>
</reference>
<gene>
    <name evidence="2" type="ORF">V5O48_014361</name>
</gene>
<sequence length="257" mass="29685">MPKTYTINQSSINPRPRHSKSQPPKLTKEQREHLNLERKKKNEAIKSEVEQWLKDTLQKADDMVKLYGRSRRYLLDMFFQGGVKLVRPRNKPNAYNAFKWWKSRENREEGGPSLDVEELDEAYREEYEDLEDDELEEIVKTYEKERGPDRDSKEPVLPLNTVRLPTACARARDVSNVATNMAKMLEALALRVRVEGMFLVLEAYMPFAIRGGWDTEKVGARVKAFAVAGLETANLAKTSRDKAILLRGEICALMRLK</sequence>
<evidence type="ECO:0000313" key="2">
    <source>
        <dbReference type="EMBL" id="KAL0567628.1"/>
    </source>
</evidence>
<comment type="caution">
    <text evidence="2">The sequence shown here is derived from an EMBL/GenBank/DDBJ whole genome shotgun (WGS) entry which is preliminary data.</text>
</comment>
<dbReference type="EMBL" id="JBAHYK010001537">
    <property type="protein sequence ID" value="KAL0567628.1"/>
    <property type="molecule type" value="Genomic_DNA"/>
</dbReference>
<evidence type="ECO:0000256" key="1">
    <source>
        <dbReference type="SAM" id="MobiDB-lite"/>
    </source>
</evidence>
<protein>
    <submittedName>
        <fullName evidence="2">Uncharacterized protein</fullName>
    </submittedName>
</protein>
<dbReference type="Proteomes" id="UP001465976">
    <property type="component" value="Unassembled WGS sequence"/>
</dbReference>
<feature type="compositionally biased region" description="Polar residues" evidence="1">
    <location>
        <begin position="1"/>
        <end position="13"/>
    </location>
</feature>
<accession>A0ABR3EXI9</accession>
<evidence type="ECO:0000313" key="3">
    <source>
        <dbReference type="Proteomes" id="UP001465976"/>
    </source>
</evidence>
<feature type="region of interest" description="Disordered" evidence="1">
    <location>
        <begin position="1"/>
        <end position="31"/>
    </location>
</feature>
<keyword evidence="3" id="KW-1185">Reference proteome</keyword>
<name>A0ABR3EXI9_9AGAR</name>
<organism evidence="2 3">
    <name type="scientific">Marasmius crinis-equi</name>
    <dbReference type="NCBI Taxonomy" id="585013"/>
    <lineage>
        <taxon>Eukaryota</taxon>
        <taxon>Fungi</taxon>
        <taxon>Dikarya</taxon>
        <taxon>Basidiomycota</taxon>
        <taxon>Agaricomycotina</taxon>
        <taxon>Agaricomycetes</taxon>
        <taxon>Agaricomycetidae</taxon>
        <taxon>Agaricales</taxon>
        <taxon>Marasmiineae</taxon>
        <taxon>Marasmiaceae</taxon>
        <taxon>Marasmius</taxon>
    </lineage>
</organism>